<name>A0A150GUQ7_GONPE</name>
<feature type="compositionally biased region" description="Low complexity" evidence="2">
    <location>
        <begin position="182"/>
        <end position="194"/>
    </location>
</feature>
<evidence type="ECO:0000313" key="4">
    <source>
        <dbReference type="Proteomes" id="UP000075714"/>
    </source>
</evidence>
<evidence type="ECO:0000256" key="1">
    <source>
        <dbReference type="SAM" id="Coils"/>
    </source>
</evidence>
<protein>
    <recommendedName>
        <fullName evidence="5">Glutamine amidotransferase domain-containing protein</fullName>
    </recommendedName>
</protein>
<evidence type="ECO:0000313" key="3">
    <source>
        <dbReference type="EMBL" id="KXZ53606.1"/>
    </source>
</evidence>
<dbReference type="InterPro" id="IPR044992">
    <property type="entry name" value="ChyE-like"/>
</dbReference>
<dbReference type="EMBL" id="LSYV01000007">
    <property type="protein sequence ID" value="KXZ53606.1"/>
    <property type="molecule type" value="Genomic_DNA"/>
</dbReference>
<proteinExistence type="predicted"/>
<dbReference type="STRING" id="33097.A0A150GUQ7"/>
<dbReference type="AlphaFoldDB" id="A0A150GUQ7"/>
<dbReference type="InterPro" id="IPR029062">
    <property type="entry name" value="Class_I_gatase-like"/>
</dbReference>
<feature type="region of interest" description="Disordered" evidence="2">
    <location>
        <begin position="150"/>
        <end position="217"/>
    </location>
</feature>
<dbReference type="SUPFAM" id="SSF52317">
    <property type="entry name" value="Class I glutamine amidotransferase-like"/>
    <property type="match status" value="1"/>
</dbReference>
<gene>
    <name evidence="3" type="ORF">GPECTOR_6g523</name>
</gene>
<accession>A0A150GUQ7</accession>
<dbReference type="PANTHER" id="PTHR42695:SF5">
    <property type="entry name" value="GLUTAMINE AMIDOTRANSFERASE YLR126C-RELATED"/>
    <property type="match status" value="1"/>
</dbReference>
<feature type="coiled-coil region" evidence="1">
    <location>
        <begin position="455"/>
        <end position="482"/>
    </location>
</feature>
<dbReference type="Gene3D" id="3.40.50.880">
    <property type="match status" value="2"/>
</dbReference>
<keyword evidence="4" id="KW-1185">Reference proteome</keyword>
<dbReference type="OrthoDB" id="92161at2759"/>
<dbReference type="GO" id="GO:0005829">
    <property type="term" value="C:cytosol"/>
    <property type="evidence" value="ECO:0007669"/>
    <property type="project" value="TreeGrafter"/>
</dbReference>
<evidence type="ECO:0000256" key="2">
    <source>
        <dbReference type="SAM" id="MobiDB-lite"/>
    </source>
</evidence>
<keyword evidence="1" id="KW-0175">Coiled coil</keyword>
<organism evidence="3 4">
    <name type="scientific">Gonium pectorale</name>
    <name type="common">Green alga</name>
    <dbReference type="NCBI Taxonomy" id="33097"/>
    <lineage>
        <taxon>Eukaryota</taxon>
        <taxon>Viridiplantae</taxon>
        <taxon>Chlorophyta</taxon>
        <taxon>core chlorophytes</taxon>
        <taxon>Chlorophyceae</taxon>
        <taxon>CS clade</taxon>
        <taxon>Chlamydomonadales</taxon>
        <taxon>Volvocaceae</taxon>
        <taxon>Gonium</taxon>
    </lineage>
</organism>
<dbReference type="Proteomes" id="UP000075714">
    <property type="component" value="Unassembled WGS sequence"/>
</dbReference>
<evidence type="ECO:0008006" key="5">
    <source>
        <dbReference type="Google" id="ProtNLM"/>
    </source>
</evidence>
<reference evidence="4" key="1">
    <citation type="journal article" date="2016" name="Nat. Commun.">
        <title>The Gonium pectorale genome demonstrates co-option of cell cycle regulation during the evolution of multicellularity.</title>
        <authorList>
            <person name="Hanschen E.R."/>
            <person name="Marriage T.N."/>
            <person name="Ferris P.J."/>
            <person name="Hamaji T."/>
            <person name="Toyoda A."/>
            <person name="Fujiyama A."/>
            <person name="Neme R."/>
            <person name="Noguchi H."/>
            <person name="Minakuchi Y."/>
            <person name="Suzuki M."/>
            <person name="Kawai-Toyooka H."/>
            <person name="Smith D.R."/>
            <person name="Sparks H."/>
            <person name="Anderson J."/>
            <person name="Bakaric R."/>
            <person name="Luria V."/>
            <person name="Karger A."/>
            <person name="Kirschner M.W."/>
            <person name="Durand P.M."/>
            <person name="Michod R.E."/>
            <person name="Nozaki H."/>
            <person name="Olson B.J."/>
        </authorList>
    </citation>
    <scope>NUCLEOTIDE SEQUENCE [LARGE SCALE GENOMIC DNA]</scope>
    <source>
        <strain evidence="4">NIES-2863</strain>
    </source>
</reference>
<dbReference type="PANTHER" id="PTHR42695">
    <property type="entry name" value="GLUTAMINE AMIDOTRANSFERASE YLR126C-RELATED"/>
    <property type="match status" value="1"/>
</dbReference>
<comment type="caution">
    <text evidence="3">The sequence shown here is derived from an EMBL/GenBank/DDBJ whole genome shotgun (WGS) entry which is preliminary data.</text>
</comment>
<sequence>MGAIRAAILCCEDAEKWTGWTERVWRGLLEEPGDAFSVFRCHAGEFPDPQTVRHQFDVLVVGGSHYSAYDEVEWIRRLESLLPQYVASGVRLVGCCFGHQLLAQALGGRVGPNPSGRFVLGVETVAVDADAAAACGLELPPCHLPTLASGPGSGSGVRAQATAEAETGVGSAGREDPGAGGAPAQAEPSPLGAARGTGGREEAAEAGPAEAGPGPAPAGGCVQLRLLQSHGDQVLQLPPGAALLATSGGDPGGPSRGGGTAAHEMWSLPGRVVAFQFHPELTSDLVYDKIWTALSTSGRLSAEEAAAAEAQLKRGPAGLDVDVFVQALRGFVRGTSVPGSQAATGPAAAAAATAAEAAAADGVAAAAALRQALEAEAGAAAAEVAAHVRQAATAGTAGRVGLAAGTSSAQLLTALNGAAAAAYGTAADAAEAAAEQLLGRVAAQAEPLQAALASLGALEAQLDRLAAVVGQLEVQSEQAEAEVQAMVGAGAGPGPGPGSAR</sequence>